<accession>A0ABY6K4G0</accession>
<keyword evidence="3" id="KW-1185">Reference proteome</keyword>
<gene>
    <name evidence="2" type="ORF">LAZ67_2003404</name>
</gene>
<proteinExistence type="predicted"/>
<sequence length="141" mass="16515">MDENYEKGVQLYKEIDMKKAVYMVEDAWATLKDTRLIKSWNKLLLSEESITAFKELQNSQFVSGLAEPISKSLYLKNVARNIFNIGWNVVDDHGSSDNEDEFRDDEQVEKGPSNEEDFHCLETAMKWLEQQEECNTFQFVF</sequence>
<feature type="region of interest" description="Disordered" evidence="1">
    <location>
        <begin position="91"/>
        <end position="114"/>
    </location>
</feature>
<evidence type="ECO:0000256" key="1">
    <source>
        <dbReference type="SAM" id="MobiDB-lite"/>
    </source>
</evidence>
<evidence type="ECO:0000313" key="2">
    <source>
        <dbReference type="EMBL" id="UYV63196.1"/>
    </source>
</evidence>
<organism evidence="2 3">
    <name type="scientific">Cordylochernes scorpioides</name>
    <dbReference type="NCBI Taxonomy" id="51811"/>
    <lineage>
        <taxon>Eukaryota</taxon>
        <taxon>Metazoa</taxon>
        <taxon>Ecdysozoa</taxon>
        <taxon>Arthropoda</taxon>
        <taxon>Chelicerata</taxon>
        <taxon>Arachnida</taxon>
        <taxon>Pseudoscorpiones</taxon>
        <taxon>Cheliferoidea</taxon>
        <taxon>Chernetidae</taxon>
        <taxon>Cordylochernes</taxon>
    </lineage>
</organism>
<dbReference type="Proteomes" id="UP001235939">
    <property type="component" value="Chromosome 02"/>
</dbReference>
<evidence type="ECO:0000313" key="3">
    <source>
        <dbReference type="Proteomes" id="UP001235939"/>
    </source>
</evidence>
<name>A0ABY6K4G0_9ARAC</name>
<dbReference type="EMBL" id="CP092864">
    <property type="protein sequence ID" value="UYV63196.1"/>
    <property type="molecule type" value="Genomic_DNA"/>
</dbReference>
<feature type="compositionally biased region" description="Acidic residues" evidence="1">
    <location>
        <begin position="97"/>
        <end position="107"/>
    </location>
</feature>
<protein>
    <submittedName>
        <fullName evidence="2">Uncharacterized protein</fullName>
    </submittedName>
</protein>
<reference evidence="2 3" key="1">
    <citation type="submission" date="2022-01" db="EMBL/GenBank/DDBJ databases">
        <title>A chromosomal length assembly of Cordylochernes scorpioides.</title>
        <authorList>
            <person name="Zeh D."/>
            <person name="Zeh J."/>
        </authorList>
    </citation>
    <scope>NUCLEOTIDE SEQUENCE [LARGE SCALE GENOMIC DNA]</scope>
    <source>
        <strain evidence="2">IN4F17</strain>
        <tissue evidence="2">Whole Body</tissue>
    </source>
</reference>